<dbReference type="STRING" id="29172.A0A0D8Y7I9"/>
<dbReference type="GO" id="GO:0004726">
    <property type="term" value="F:non-membrane spanning protein tyrosine phosphatase activity"/>
    <property type="evidence" value="ECO:0007669"/>
    <property type="project" value="TreeGrafter"/>
</dbReference>
<dbReference type="GO" id="GO:0019901">
    <property type="term" value="F:protein kinase binding"/>
    <property type="evidence" value="ECO:0007669"/>
    <property type="project" value="TreeGrafter"/>
</dbReference>
<evidence type="ECO:0000256" key="4">
    <source>
        <dbReference type="ARBA" id="ARBA00022553"/>
    </source>
</evidence>
<evidence type="ECO:0000256" key="8">
    <source>
        <dbReference type="SAM" id="Phobius"/>
    </source>
</evidence>
<dbReference type="AlphaFoldDB" id="A0A0D8Y7I9"/>
<keyword evidence="4" id="KW-0597">Phosphoprotein</keyword>
<evidence type="ECO:0000256" key="6">
    <source>
        <dbReference type="ARBA" id="ARBA00022912"/>
    </source>
</evidence>
<proteinExistence type="inferred from homology"/>
<dbReference type="InterPro" id="IPR029021">
    <property type="entry name" value="Prot-tyrosine_phosphatase-like"/>
</dbReference>
<feature type="domain" description="Tyrosine-protein phosphatase" evidence="9">
    <location>
        <begin position="46"/>
        <end position="304"/>
    </location>
</feature>
<dbReference type="PANTHER" id="PTHR46047">
    <property type="entry name" value="TYROSINE-PROTEIN PHOSPHATASE NON-RECEPTOR TYPE 61F"/>
    <property type="match status" value="1"/>
</dbReference>
<feature type="domain" description="Tyrosine specific protein phosphatases" evidence="10">
    <location>
        <begin position="214"/>
        <end position="295"/>
    </location>
</feature>
<gene>
    <name evidence="11" type="ORF">DICVIV_03240</name>
</gene>
<keyword evidence="8" id="KW-0812">Transmembrane</keyword>
<dbReference type="GO" id="GO:0046426">
    <property type="term" value="P:negative regulation of receptor signaling pathway via JAK-STAT"/>
    <property type="evidence" value="ECO:0007669"/>
    <property type="project" value="TreeGrafter"/>
</dbReference>
<evidence type="ECO:0000256" key="2">
    <source>
        <dbReference type="ARBA" id="ARBA00009701"/>
    </source>
</evidence>
<dbReference type="EC" id="3.1.3.48" evidence="3"/>
<dbReference type="PRINTS" id="PR00700">
    <property type="entry name" value="PRTYPHPHTASE"/>
</dbReference>
<evidence type="ECO:0000256" key="7">
    <source>
        <dbReference type="ARBA" id="ARBA00023136"/>
    </source>
</evidence>
<feature type="transmembrane region" description="Helical" evidence="8">
    <location>
        <begin position="393"/>
        <end position="412"/>
    </location>
</feature>
<name>A0A0D8Y7I9_DICVI</name>
<reference evidence="12" key="2">
    <citation type="journal article" date="2016" name="Sci. Rep.">
        <title>Dictyocaulus viviparus genome, variome and transcriptome elucidate lungworm biology and support future intervention.</title>
        <authorList>
            <person name="McNulty S.N."/>
            <person name="Strube C."/>
            <person name="Rosa B.A."/>
            <person name="Martin J.C."/>
            <person name="Tyagi R."/>
            <person name="Choi Y.J."/>
            <person name="Wang Q."/>
            <person name="Hallsworth Pepin K."/>
            <person name="Zhang X."/>
            <person name="Ozersky P."/>
            <person name="Wilson R.K."/>
            <person name="Sternberg P.W."/>
            <person name="Gasser R.B."/>
            <person name="Mitreva M."/>
        </authorList>
    </citation>
    <scope>NUCLEOTIDE SEQUENCE [LARGE SCALE GENOMIC DNA]</scope>
    <source>
        <strain evidence="12">HannoverDv2000</strain>
    </source>
</reference>
<dbReference type="GO" id="GO:0005634">
    <property type="term" value="C:nucleus"/>
    <property type="evidence" value="ECO:0007669"/>
    <property type="project" value="TreeGrafter"/>
</dbReference>
<evidence type="ECO:0000313" key="11">
    <source>
        <dbReference type="EMBL" id="KJH50566.1"/>
    </source>
</evidence>
<dbReference type="GO" id="GO:0005737">
    <property type="term" value="C:cytoplasm"/>
    <property type="evidence" value="ECO:0007669"/>
    <property type="project" value="TreeGrafter"/>
</dbReference>
<dbReference type="GO" id="GO:0012505">
    <property type="term" value="C:endomembrane system"/>
    <property type="evidence" value="ECO:0007669"/>
    <property type="project" value="UniProtKB-SubCell"/>
</dbReference>
<dbReference type="InterPro" id="IPR003595">
    <property type="entry name" value="Tyr_Pase_cat"/>
</dbReference>
<reference evidence="11 12" key="1">
    <citation type="submission" date="2013-11" db="EMBL/GenBank/DDBJ databases">
        <title>Draft genome of the bovine lungworm Dictyocaulus viviparus.</title>
        <authorList>
            <person name="Mitreva M."/>
        </authorList>
    </citation>
    <scope>NUCLEOTIDE SEQUENCE [LARGE SCALE GENOMIC DNA]</scope>
    <source>
        <strain evidence="11 12">HannoverDv2000</strain>
    </source>
</reference>
<keyword evidence="5" id="KW-0378">Hydrolase</keyword>
<keyword evidence="7 8" id="KW-0472">Membrane</keyword>
<dbReference type="InterPro" id="IPR016130">
    <property type="entry name" value="Tyr_Pase_AS"/>
</dbReference>
<comment type="subcellular location">
    <subcellularLocation>
        <location evidence="1">Endomembrane system</location>
    </subcellularLocation>
</comment>
<protein>
    <recommendedName>
        <fullName evidence="3">protein-tyrosine-phosphatase</fullName>
        <ecNumber evidence="3">3.1.3.48</ecNumber>
    </recommendedName>
</protein>
<dbReference type="InterPro" id="IPR051985">
    <property type="entry name" value="NR_tyrosine_phosphatase"/>
</dbReference>
<dbReference type="SMART" id="SM00404">
    <property type="entry name" value="PTPc_motif"/>
    <property type="match status" value="1"/>
</dbReference>
<keyword evidence="12" id="KW-1185">Reference proteome</keyword>
<dbReference type="GO" id="GO:0070373">
    <property type="term" value="P:negative regulation of ERK1 and ERK2 cascade"/>
    <property type="evidence" value="ECO:0007669"/>
    <property type="project" value="TreeGrafter"/>
</dbReference>
<dbReference type="PROSITE" id="PS50055">
    <property type="entry name" value="TYR_PHOSPHATASE_PTP"/>
    <property type="match status" value="1"/>
</dbReference>
<evidence type="ECO:0000256" key="5">
    <source>
        <dbReference type="ARBA" id="ARBA00022801"/>
    </source>
</evidence>
<sequence length="414" mass="46989">MSTSLTEDYKRTQKGGNKAWEETYMKMHINSYKEVEGRGLTTKVAKDVVNMELDQCRIVLGSNTDDQDSYINASPVSIKRAHRNYILAQGPLENTCNDFWQMIWEQEVPAVIMLNKIIEGGRHKCAPYFPSKVGHALEFRDFSVKLEEEEKRHNFIVRRLSAKKTNEKDGQCKSVLSRSCLYLLNIVVFPASQRTILHVQYTEWPDFGVPASTKCFLDMLDFIKSQNVLSTSDEDPPCVVHCSAGIGRSGTFIIVDGVLRMIELGIPESEISLSDLVVDLRCQRFGLIQTPHQLMFSWHAIIDALQQPSAKSFLSDTSNDVVNVAVNESEERAIPIDRKAKRKTDEKLTDCVDDRLVKRREMVARMVARCRESEAARRGFLRNFPNQMGVSRGALFAASGLFLAVVVGYYVYKR</sequence>
<dbReference type="EMBL" id="KN716202">
    <property type="protein sequence ID" value="KJH50566.1"/>
    <property type="molecule type" value="Genomic_DNA"/>
</dbReference>
<comment type="similarity">
    <text evidence="2">Belongs to the protein-tyrosine phosphatase family. Non-receptor class 1 subfamily.</text>
</comment>
<dbReference type="SUPFAM" id="SSF52799">
    <property type="entry name" value="(Phosphotyrosine protein) phosphatases II"/>
    <property type="match status" value="1"/>
</dbReference>
<dbReference type="OrthoDB" id="9450131at2759"/>
<dbReference type="InterPro" id="IPR000242">
    <property type="entry name" value="PTP_cat"/>
</dbReference>
<organism evidence="11 12">
    <name type="scientific">Dictyocaulus viviparus</name>
    <name type="common">Bovine lungworm</name>
    <dbReference type="NCBI Taxonomy" id="29172"/>
    <lineage>
        <taxon>Eukaryota</taxon>
        <taxon>Metazoa</taxon>
        <taxon>Ecdysozoa</taxon>
        <taxon>Nematoda</taxon>
        <taxon>Chromadorea</taxon>
        <taxon>Rhabditida</taxon>
        <taxon>Rhabditina</taxon>
        <taxon>Rhabditomorpha</taxon>
        <taxon>Strongyloidea</taxon>
        <taxon>Metastrongylidae</taxon>
        <taxon>Dictyocaulus</taxon>
    </lineage>
</organism>
<evidence type="ECO:0000313" key="12">
    <source>
        <dbReference type="Proteomes" id="UP000053766"/>
    </source>
</evidence>
<dbReference type="PROSITE" id="PS50056">
    <property type="entry name" value="TYR_PHOSPHATASE_2"/>
    <property type="match status" value="1"/>
</dbReference>
<dbReference type="Gene3D" id="3.90.190.10">
    <property type="entry name" value="Protein tyrosine phosphatase superfamily"/>
    <property type="match status" value="1"/>
</dbReference>
<keyword evidence="6" id="KW-0904">Protein phosphatase</keyword>
<evidence type="ECO:0000256" key="1">
    <source>
        <dbReference type="ARBA" id="ARBA00004308"/>
    </source>
</evidence>
<dbReference type="SMART" id="SM00194">
    <property type="entry name" value="PTPc"/>
    <property type="match status" value="1"/>
</dbReference>
<evidence type="ECO:0000256" key="3">
    <source>
        <dbReference type="ARBA" id="ARBA00013064"/>
    </source>
</evidence>
<evidence type="ECO:0000259" key="10">
    <source>
        <dbReference type="PROSITE" id="PS50056"/>
    </source>
</evidence>
<dbReference type="InterPro" id="IPR000387">
    <property type="entry name" value="Tyr_Pase_dom"/>
</dbReference>
<evidence type="ECO:0000259" key="9">
    <source>
        <dbReference type="PROSITE" id="PS50055"/>
    </source>
</evidence>
<dbReference type="Proteomes" id="UP000053766">
    <property type="component" value="Unassembled WGS sequence"/>
</dbReference>
<dbReference type="PROSITE" id="PS00383">
    <property type="entry name" value="TYR_PHOSPHATASE_1"/>
    <property type="match status" value="1"/>
</dbReference>
<accession>A0A0D8Y7I9</accession>
<keyword evidence="8" id="KW-1133">Transmembrane helix</keyword>
<dbReference type="Pfam" id="PF00102">
    <property type="entry name" value="Y_phosphatase"/>
    <property type="match status" value="1"/>
</dbReference>
<dbReference type="PANTHER" id="PTHR46047:SF3">
    <property type="entry name" value="TYROSINE-PROTEIN PHOSPHATASE NON-RECEPTOR TYPE 61F"/>
    <property type="match status" value="1"/>
</dbReference>